<proteinExistence type="inferred from homology"/>
<keyword evidence="1" id="KW-0479">Metal-binding</keyword>
<dbReference type="SUPFAM" id="SSF52768">
    <property type="entry name" value="Arginase/deacetylase"/>
    <property type="match status" value="1"/>
</dbReference>
<keyword evidence="2" id="KW-0378">Hydrolase</keyword>
<evidence type="ECO:0000256" key="3">
    <source>
        <dbReference type="PROSITE-ProRule" id="PRU00742"/>
    </source>
</evidence>
<sequence length="306" mass="33757">MPDQVSSISRKSKNFMGVKDYCKSDNSQAVIMGLPFDCGTDPIRIGARHGPKSIRTQSQILDPYIFGFSDINPLEKLNLTDFGDLDLTAGKFDDAFEKIETALDYLLINKVIPVTFGGDGMVSLPQMRAMAKHYKDLVVLHFDAHSDAYPIREERYNTATTFTCAAHEKLIDTRNSYHIGCRGPASQPALAEFARQLGYRVISMDQLFDEGPVQVINTIKTNLADRPVYLCWDMDFFDASCVPGVCEPTWGGPSAREGLSILKNLSGLNIVGIDINTVCPPHDQTNMSAHLAANVALLALHLIARD</sequence>
<dbReference type="Pfam" id="PF00491">
    <property type="entry name" value="Arginase"/>
    <property type="match status" value="1"/>
</dbReference>
<comment type="similarity">
    <text evidence="3">Belongs to the arginase family.</text>
</comment>
<dbReference type="PANTHER" id="PTHR11358:SF26">
    <property type="entry name" value="GUANIDINO ACID HYDROLASE, MITOCHONDRIAL"/>
    <property type="match status" value="1"/>
</dbReference>
<reference evidence="5" key="1">
    <citation type="journal article" date="2019" name="Int. J. Syst. Evol. Microbiol.">
        <title>The Global Catalogue of Microorganisms (GCM) 10K type strain sequencing project: providing services to taxonomists for standard genome sequencing and annotation.</title>
        <authorList>
            <consortium name="The Broad Institute Genomics Platform"/>
            <consortium name="The Broad Institute Genome Sequencing Center for Infectious Disease"/>
            <person name="Wu L."/>
            <person name="Ma J."/>
        </authorList>
    </citation>
    <scope>NUCLEOTIDE SEQUENCE [LARGE SCALE GENOMIC DNA]</scope>
    <source>
        <strain evidence="5">CGMCC 4.7192</strain>
    </source>
</reference>
<dbReference type="Gene3D" id="3.40.800.10">
    <property type="entry name" value="Ureohydrolase domain"/>
    <property type="match status" value="1"/>
</dbReference>
<gene>
    <name evidence="4" type="ORF">ACFSKO_05315</name>
</gene>
<dbReference type="PIRSF" id="PIRSF036979">
    <property type="entry name" value="Arginase"/>
    <property type="match status" value="1"/>
</dbReference>
<dbReference type="PANTHER" id="PTHR11358">
    <property type="entry name" value="ARGINASE/AGMATINASE"/>
    <property type="match status" value="1"/>
</dbReference>
<evidence type="ECO:0000313" key="4">
    <source>
        <dbReference type="EMBL" id="MFD2205014.1"/>
    </source>
</evidence>
<protein>
    <submittedName>
        <fullName evidence="4">Arginase family protein</fullName>
    </submittedName>
</protein>
<name>A0ABW5BHK1_9PROT</name>
<dbReference type="Proteomes" id="UP001597294">
    <property type="component" value="Unassembled WGS sequence"/>
</dbReference>
<dbReference type="PROSITE" id="PS51409">
    <property type="entry name" value="ARGINASE_2"/>
    <property type="match status" value="1"/>
</dbReference>
<organism evidence="4 5">
    <name type="scientific">Kiloniella antarctica</name>
    <dbReference type="NCBI Taxonomy" id="1550907"/>
    <lineage>
        <taxon>Bacteria</taxon>
        <taxon>Pseudomonadati</taxon>
        <taxon>Pseudomonadota</taxon>
        <taxon>Alphaproteobacteria</taxon>
        <taxon>Rhodospirillales</taxon>
        <taxon>Kiloniellaceae</taxon>
        <taxon>Kiloniella</taxon>
    </lineage>
</organism>
<accession>A0ABW5BHK1</accession>
<evidence type="ECO:0000256" key="1">
    <source>
        <dbReference type="ARBA" id="ARBA00022723"/>
    </source>
</evidence>
<keyword evidence="5" id="KW-1185">Reference proteome</keyword>
<evidence type="ECO:0000313" key="5">
    <source>
        <dbReference type="Proteomes" id="UP001597294"/>
    </source>
</evidence>
<dbReference type="InterPro" id="IPR023696">
    <property type="entry name" value="Ureohydrolase_dom_sf"/>
</dbReference>
<comment type="caution">
    <text evidence="4">The sequence shown here is derived from an EMBL/GenBank/DDBJ whole genome shotgun (WGS) entry which is preliminary data.</text>
</comment>
<dbReference type="RefSeq" id="WP_380249152.1">
    <property type="nucleotide sequence ID" value="NZ_JBHUII010000001.1"/>
</dbReference>
<dbReference type="EMBL" id="JBHUII010000001">
    <property type="protein sequence ID" value="MFD2205014.1"/>
    <property type="molecule type" value="Genomic_DNA"/>
</dbReference>
<evidence type="ECO:0000256" key="2">
    <source>
        <dbReference type="ARBA" id="ARBA00022801"/>
    </source>
</evidence>
<dbReference type="InterPro" id="IPR006035">
    <property type="entry name" value="Ureohydrolase"/>
</dbReference>